<organism evidence="2 3">
    <name type="scientific">Miscanthus lutarioriparius</name>
    <dbReference type="NCBI Taxonomy" id="422564"/>
    <lineage>
        <taxon>Eukaryota</taxon>
        <taxon>Viridiplantae</taxon>
        <taxon>Streptophyta</taxon>
        <taxon>Embryophyta</taxon>
        <taxon>Tracheophyta</taxon>
        <taxon>Spermatophyta</taxon>
        <taxon>Magnoliopsida</taxon>
        <taxon>Liliopsida</taxon>
        <taxon>Poales</taxon>
        <taxon>Poaceae</taxon>
        <taxon>PACMAD clade</taxon>
        <taxon>Panicoideae</taxon>
        <taxon>Andropogonodae</taxon>
        <taxon>Andropogoneae</taxon>
        <taxon>Saccharinae</taxon>
        <taxon>Miscanthus</taxon>
    </lineage>
</organism>
<reference evidence="2" key="1">
    <citation type="submission" date="2020-10" db="EMBL/GenBank/DDBJ databases">
        <authorList>
            <person name="Han B."/>
            <person name="Lu T."/>
            <person name="Zhao Q."/>
            <person name="Huang X."/>
            <person name="Zhao Y."/>
        </authorList>
    </citation>
    <scope>NUCLEOTIDE SEQUENCE</scope>
</reference>
<keyword evidence="3" id="KW-1185">Reference proteome</keyword>
<proteinExistence type="predicted"/>
<sequence>MAELLDLGARIGARLALAYACSSPQHRKDGHADYDTTAVSHRDDHCSTSNADAAISTSTVVLPIMDFGDENRSKRGSDMEAKHKESRVRNEVMRTYARVRSSSAAVQTGDERLLRKRATPTRSEVSGITESRGLADSTRLVGHALPLGRLHTVVLVQEESSWDRSLDKGA</sequence>
<gene>
    <name evidence="2" type="ORF">NCGR_LOCUS2697</name>
</gene>
<name>A0A811MC99_9POAL</name>
<evidence type="ECO:0000313" key="2">
    <source>
        <dbReference type="EMBL" id="CAD6204704.1"/>
    </source>
</evidence>
<dbReference type="OrthoDB" id="1928505at2759"/>
<comment type="caution">
    <text evidence="2">The sequence shown here is derived from an EMBL/GenBank/DDBJ whole genome shotgun (WGS) entry which is preliminary data.</text>
</comment>
<accession>A0A811MC99</accession>
<protein>
    <submittedName>
        <fullName evidence="2">Uncharacterized protein</fullName>
    </submittedName>
</protein>
<evidence type="ECO:0000313" key="3">
    <source>
        <dbReference type="Proteomes" id="UP000604825"/>
    </source>
</evidence>
<feature type="compositionally biased region" description="Basic and acidic residues" evidence="1">
    <location>
        <begin position="69"/>
        <end position="87"/>
    </location>
</feature>
<dbReference type="EMBL" id="CAJGYO010000001">
    <property type="protein sequence ID" value="CAD6204704.1"/>
    <property type="molecule type" value="Genomic_DNA"/>
</dbReference>
<evidence type="ECO:0000256" key="1">
    <source>
        <dbReference type="SAM" id="MobiDB-lite"/>
    </source>
</evidence>
<dbReference type="AlphaFoldDB" id="A0A811MC99"/>
<dbReference type="Proteomes" id="UP000604825">
    <property type="component" value="Unassembled WGS sequence"/>
</dbReference>
<feature type="region of interest" description="Disordered" evidence="1">
    <location>
        <begin position="68"/>
        <end position="87"/>
    </location>
</feature>